<comment type="caution">
    <text evidence="5">The sequence shown here is derived from an EMBL/GenBank/DDBJ whole genome shotgun (WGS) entry which is preliminary data.</text>
</comment>
<organism evidence="5 6">
    <name type="scientific">Triparma verrucosa</name>
    <dbReference type="NCBI Taxonomy" id="1606542"/>
    <lineage>
        <taxon>Eukaryota</taxon>
        <taxon>Sar</taxon>
        <taxon>Stramenopiles</taxon>
        <taxon>Ochrophyta</taxon>
        <taxon>Bolidophyceae</taxon>
        <taxon>Parmales</taxon>
        <taxon>Triparmaceae</taxon>
        <taxon>Triparma</taxon>
    </lineage>
</organism>
<dbReference type="PANTHER" id="PTHR20837">
    <property type="entry name" value="CENTROSOMAL PROTEIN-RELATED"/>
    <property type="match status" value="1"/>
</dbReference>
<evidence type="ECO:0008006" key="7">
    <source>
        <dbReference type="Google" id="ProtNLM"/>
    </source>
</evidence>
<evidence type="ECO:0000259" key="4">
    <source>
        <dbReference type="Pfam" id="PF24656"/>
    </source>
</evidence>
<dbReference type="Pfam" id="PF15625">
    <property type="entry name" value="CC2D2AN-C2"/>
    <property type="match status" value="1"/>
</dbReference>
<feature type="compositionally biased region" description="Basic residues" evidence="1">
    <location>
        <begin position="1064"/>
        <end position="1076"/>
    </location>
</feature>
<dbReference type="PANTHER" id="PTHR20837:SF0">
    <property type="entry name" value="COILED-COIL AND C2 DOMAIN-CONTAINING PROTEIN 2A"/>
    <property type="match status" value="1"/>
</dbReference>
<dbReference type="InterPro" id="IPR052434">
    <property type="entry name" value="Tectonic-like_complex_comp"/>
</dbReference>
<feature type="region of interest" description="Disordered" evidence="1">
    <location>
        <begin position="1229"/>
        <end position="1254"/>
    </location>
</feature>
<dbReference type="InterPro" id="IPR056288">
    <property type="entry name" value="CEP76_C"/>
</dbReference>
<feature type="region of interest" description="Disordered" evidence="1">
    <location>
        <begin position="1"/>
        <end position="92"/>
    </location>
</feature>
<dbReference type="Proteomes" id="UP001165160">
    <property type="component" value="Unassembled WGS sequence"/>
</dbReference>
<name>A0A9W7F3U4_9STRA</name>
<evidence type="ECO:0000259" key="3">
    <source>
        <dbReference type="Pfam" id="PF24652"/>
    </source>
</evidence>
<dbReference type="GO" id="GO:1904491">
    <property type="term" value="P:protein localization to ciliary transition zone"/>
    <property type="evidence" value="ECO:0007669"/>
    <property type="project" value="TreeGrafter"/>
</dbReference>
<dbReference type="EMBL" id="BRXX01000285">
    <property type="protein sequence ID" value="GMI02560.1"/>
    <property type="molecule type" value="Genomic_DNA"/>
</dbReference>
<evidence type="ECO:0000313" key="6">
    <source>
        <dbReference type="Proteomes" id="UP001165160"/>
    </source>
</evidence>
<reference evidence="6" key="1">
    <citation type="journal article" date="2023" name="Commun. Biol.">
        <title>Genome analysis of Parmales, the sister group of diatoms, reveals the evolutionary specialization of diatoms from phago-mixotrophs to photoautotrophs.</title>
        <authorList>
            <person name="Ban H."/>
            <person name="Sato S."/>
            <person name="Yoshikawa S."/>
            <person name="Yamada K."/>
            <person name="Nakamura Y."/>
            <person name="Ichinomiya M."/>
            <person name="Sato N."/>
            <person name="Blanc-Mathieu R."/>
            <person name="Endo H."/>
            <person name="Kuwata A."/>
            <person name="Ogata H."/>
        </authorList>
    </citation>
    <scope>NUCLEOTIDE SEQUENCE [LARGE SCALE GENOMIC DNA]</scope>
    <source>
        <strain evidence="6">NIES 3699</strain>
    </source>
</reference>
<dbReference type="Pfam" id="PF24656">
    <property type="entry name" value="CEPT76_peptidase"/>
    <property type="match status" value="1"/>
</dbReference>
<feature type="region of interest" description="Disordered" evidence="1">
    <location>
        <begin position="936"/>
        <end position="957"/>
    </location>
</feature>
<feature type="compositionally biased region" description="Polar residues" evidence="1">
    <location>
        <begin position="27"/>
        <end position="38"/>
    </location>
</feature>
<gene>
    <name evidence="5" type="ORF">TrVE_jg10600</name>
</gene>
<accession>A0A9W7F3U4</accession>
<evidence type="ECO:0000256" key="1">
    <source>
        <dbReference type="SAM" id="MobiDB-lite"/>
    </source>
</evidence>
<dbReference type="GO" id="GO:1905515">
    <property type="term" value="P:non-motile cilium assembly"/>
    <property type="evidence" value="ECO:0007669"/>
    <property type="project" value="TreeGrafter"/>
</dbReference>
<dbReference type="InterPro" id="IPR028928">
    <property type="entry name" value="CC2D2AN-C2"/>
</dbReference>
<protein>
    <recommendedName>
        <fullName evidence="7">C2 domain-containing protein</fullName>
    </recommendedName>
</protein>
<dbReference type="InterPro" id="IPR056290">
    <property type="entry name" value="CEPT76/DRC7_peptidase-like_dom"/>
</dbReference>
<feature type="domain" description="CEP76/DRC7 peptidase-like" evidence="4">
    <location>
        <begin position="1378"/>
        <end position="1504"/>
    </location>
</feature>
<dbReference type="Pfam" id="PF24652">
    <property type="entry name" value="CEP76_C"/>
    <property type="match status" value="1"/>
</dbReference>
<proteinExistence type="predicted"/>
<feature type="region of interest" description="Disordered" evidence="1">
    <location>
        <begin position="1051"/>
        <end position="1089"/>
    </location>
</feature>
<evidence type="ECO:0000313" key="5">
    <source>
        <dbReference type="EMBL" id="GMI02560.1"/>
    </source>
</evidence>
<feature type="domain" description="CC2D2A N-terminal C2" evidence="2">
    <location>
        <begin position="610"/>
        <end position="764"/>
    </location>
</feature>
<feature type="domain" description="Centrosomal protein of 76 kDa C-terminal" evidence="3">
    <location>
        <begin position="1533"/>
        <end position="1658"/>
    </location>
</feature>
<keyword evidence="6" id="KW-1185">Reference proteome</keyword>
<sequence length="1663" mass="187571">MTDNGSRLEAMRQRMRASRSPDKRQTGNENEASQSNLQAGVPAGAPGPNSPSKLEAMRAKRRQTIALAKEGKSAQEVTAAEKGAQQNSRTNDEALDELGDEMLMMTYRPARVFALGTTAPDKHVEQEHVDAQLFTPEAFTSWREMVGWDTERDREDMEAFKRRKERARKRHPFNVWKGRFNKSMFGTPWEEPPEYDSDDEAAQKSLLKEEGLFVAHGPEGVDNLIDQGRLYSRMKRDAEQAQAEKEDRLAYQKLADEIDVDSAGVSIVRDRRPGEQGDGERGPSLYEDFFHSDGNPRVAENPVIPGSHRPYTLDNDGVTKKYVEHLETHMQKTRTGVTTGTSGSGKRSELVVSLPRMSLYDHWEQNEEEKCYSSLRLMYGKYQDHIEGGAVSFLTRRINALVNEAAMLREAIGDEVGVDANDDGIDDSEQLRTLYEDILETVSIRLAEEHELRRLSKDLYAKWKDLKAARKSQGFTCTPARLIARAVDSRGGIDADGGQQDGERASGMKARLLTKQKKDAGVETKNMKEVLSSLKESLPWLFKMLAKTEKFNAEEKRRVRLESNDADATDFTDADMNQEDVIMRREQEAEKIKVDLLLEACDALLPKEGTDYILRLSNDEQYLRTDECSNVAEKNRRMRITKDLYYCQLLINDKVVGTTHAKPLEWPTFSVNFNKRFRCRLMRRPSSIAVQIVKSRGLLRDQVIASCMVSVPGSTPEYDKSSTHSLAPTVGWYQFAQTKPYSSTSEGSSRLQGGIMVGCEWGLDRIEDGEKKAGKSEEVELMAPSLPERPPEQDGGRLQGLKTFEMEAKKVSADTGHETKPAEFARERDFLSILPKLTTVDPNDPRNANLFRLSDMLLPSEKSKDVFRTLERELQSSFKVPGTTTVYNNIYALEQPRRHQLLKLRQTKPMLFSSAIPLSEDIIKKDENYRSILAAERRKHSEDEDTEANASNQRKAVDKGKIRDFVKRVRDSRNMESRRRRKRQVHLGEVVQEGLLPEFVKFSFDIGAIADFFVPPRKRGLRPTVKNRLAVTALVRTCRLLITIIGARNVPTRTPAAGTAPGSPKKRRGSPTRRVRGARDDDEEEDDAAKNMVQTSVAIRFQENEDYTRPVIGAAPLWKQTLDVPFRPPMGDFSPARLQQVRDNVEVMLFDTVEIDAGGGGGFYEDENSVRVEKRFLGNLSIPFSTIYMEGKVEGTFRLNAPEVCLGYNRRAMSVVDPGSAQAYLDDENEDQNGAAPDSGGDQKGQGLEGQPLLASGPTVAQLNKSAEEATYVKIMATLEPLLVAPPKDNFSSVSKEEKNLVNYAKTWVNRTQGLNKETSKRVIEALVPDMHGCKWMMTRYLRPLAPPPGCDTIQKCAHFVSMIPFLEDWQAFLGDYDMWCTCQQFIDILAGDWEEHATLLANYFMYLSNKFPDKMGADIYLVLGSGIPEGETVYVMRRDHLTQEVVMWNASTGMAYSSEDEKCPLLDVGCLCTMDNIWANIQKVGKPSEIAIDVNDKKAWRPFYSERFPAPQTPLPSIQEPQLGYSAPNNSFAEELQDELLENLKRDIRRWRRGATGFKGDASNRLRALLETLEDANRGEQTLSHNEHLSRLEIATRGRDMYGLPLNMSYTDSTEVVAKVKATGVHLCKHPDVDFALAVRVFPYHSNVLSVWVYFAALTPKT</sequence>
<dbReference type="GO" id="GO:0035869">
    <property type="term" value="C:ciliary transition zone"/>
    <property type="evidence" value="ECO:0007669"/>
    <property type="project" value="TreeGrafter"/>
</dbReference>
<evidence type="ECO:0000259" key="2">
    <source>
        <dbReference type="Pfam" id="PF15625"/>
    </source>
</evidence>